<keyword evidence="5" id="KW-1185">Reference proteome</keyword>
<organism evidence="4 5">
    <name type="scientific">Coprinellus micaceus</name>
    <name type="common">Glistening ink-cap mushroom</name>
    <name type="synonym">Coprinus micaceus</name>
    <dbReference type="NCBI Taxonomy" id="71717"/>
    <lineage>
        <taxon>Eukaryota</taxon>
        <taxon>Fungi</taxon>
        <taxon>Dikarya</taxon>
        <taxon>Basidiomycota</taxon>
        <taxon>Agaricomycotina</taxon>
        <taxon>Agaricomycetes</taxon>
        <taxon>Agaricomycetidae</taxon>
        <taxon>Agaricales</taxon>
        <taxon>Agaricineae</taxon>
        <taxon>Psathyrellaceae</taxon>
        <taxon>Coprinellus</taxon>
    </lineage>
</organism>
<dbReference type="SUPFAM" id="SSF54695">
    <property type="entry name" value="POZ domain"/>
    <property type="match status" value="1"/>
</dbReference>
<evidence type="ECO:0000256" key="2">
    <source>
        <dbReference type="SAM" id="MobiDB-lite"/>
    </source>
</evidence>
<dbReference type="PANTHER" id="PTHR15600:SF42">
    <property type="entry name" value="SACSIN"/>
    <property type="match status" value="1"/>
</dbReference>
<keyword evidence="1" id="KW-0175">Coiled coil</keyword>
<dbReference type="InterPro" id="IPR058210">
    <property type="entry name" value="SACS/Nov_dom"/>
</dbReference>
<dbReference type="Proteomes" id="UP000298030">
    <property type="component" value="Unassembled WGS sequence"/>
</dbReference>
<dbReference type="GO" id="GO:0030544">
    <property type="term" value="F:Hsp70 protein binding"/>
    <property type="evidence" value="ECO:0007669"/>
    <property type="project" value="TreeGrafter"/>
</dbReference>
<feature type="region of interest" description="Disordered" evidence="2">
    <location>
        <begin position="1017"/>
        <end position="1036"/>
    </location>
</feature>
<feature type="domain" description="BTB" evidence="3">
    <location>
        <begin position="2509"/>
        <end position="2568"/>
    </location>
</feature>
<feature type="compositionally biased region" description="Acidic residues" evidence="2">
    <location>
        <begin position="2659"/>
        <end position="2669"/>
    </location>
</feature>
<dbReference type="Pfam" id="PF25794">
    <property type="entry name" value="SACS"/>
    <property type="match status" value="2"/>
</dbReference>
<comment type="caution">
    <text evidence="4">The sequence shown here is derived from an EMBL/GenBank/DDBJ whole genome shotgun (WGS) entry which is preliminary data.</text>
</comment>
<name>A0A4Y7SM20_COPMI</name>
<dbReference type="Pfam" id="PF00651">
    <property type="entry name" value="BTB"/>
    <property type="match status" value="1"/>
</dbReference>
<accession>A0A4Y7SM20</accession>
<sequence length="2683" mass="300787">MSSTGFGEQIHPTDRIREVLNAYSFSSAILREILANSDDAGATEQKIALDCRTHPQERILHPEISDTQGPAVLAYNNSVFKKEDWNAIQFIGHSSKTKSTSKFGKFGLGIRSCYHVTDYLQILSGEDLLIFDPLRTFSEAGGVRVTFNHENIDPIRDHFTAFSHFLPTGWNGERFDGTIVRLPLRNKPGLREKTLSPKDIEDLFKSFIQKDLRICLLFVNLVRSITLDLVTEQGSVNEMASCSVGVDNQRGFDKKIMQLQVFGVRSEDRWLMVHEHNPLKAVLETLASRVGTPTLNKVLEGSKLCPDVSIAFPLHFGVQSTNTANIGQLFTFLPLPVKTGFPAHVHALFALDSSRQHLCMNRDSGTMQGSENQIYDEWNRVLFEAVIPHAWSELLSNIAGAQTPALNVFSAWPDPQLFVSDGESTLWRTFTQAVLSTVLERELSVWPVAGGGHFPSKDVFIFSHDSDVEVAKALGRIGLKVCGPVPQFLFDLVAATPGWSQRNLTPENASAVLRDNFQAQLHQASGDRPEDLRTILEYLLSNPRASNIAGLPIIPTVSGHFVSLSTSNATTVYILLEPQERDLFDVCDPNAIHINDLPSSTREWFKEAAPGELNLSPLDPARVIQYLSQHPTRNSVDLASVRLEDASISFLTRFWVWVGGWRHADMLLPQLRSTRLLPCVGNGLQDADPETPVFDPAPVESDSTLYRSLRNLEVPFLLPADPQVKGVLRRYGFLRSPCEAKTLLRTLDRTMTASAATLSIEQAQRLLSHFNAYMAYARPSDYDETEVQTLRALPIFPIVEVTATGHQLHVNERRFSVEGVTVYGVERESFEVLPNLPNIVFVDVPAVSRGVLAILNNKAPTPLTFPMILDIALDRHALVRQPRKLLAAILGRAGARERELTGTLKDKMRSQVFVASEGGTKEAPRRLIDPSSPLRPLYANDPERLPRAHDEVDRRIAGTLSSMGLLDRDLSKENVEDRIRYIAGKAHFDFSVELLNILSRFDCRRLDLDDQIPWLPTQKGTLSPGSECRPGRGRGTGHDERLFDKVLEMISPRVGTVPATLITKMRWDHPIPVDILSRQLVHVLQDGGDGTIRRVEVVLEELSKRKLSRTEFSQLRDALDGRAWVPVSGIHGDLLVESWRAVCSEDVFSGIHRIKANLRSSTNRRKFLRDLGCLDEPSFDTVKRRLDQLTSLEQHSQEKLDIVAPVLDALRFCSKKLALSNEQREQLQVPDQEGRLHDIGKTVFNDIGQNSIIVPLPAEQHIAHDDISDALAASLKLERLGLKYIDLNTLGEDMGASPEDLVRESLSDYEVRQFLPEFLANAEDAGASTFEVITSNGITSQGRFLSTPMGELCTGPSVIIYNDSRFTVADFEGICRTRTGGKGNRDDTIGQFGLGALTMFHITECAFIFSGSKVLILDPSKSYLPLEPKRASSLLDIDRVMTLYPGHIDCLRNLPCFESNARQVNGTVFFLPLRTSLKATGGKPSLSTQAFQDVHAFNEVVLAQFQVLAPEILLFPQRVRHIEAFARQTSGPELLRSLWSITAERSVPTNRGDFIEYSVSVTSQLRGRSSGHRSSQWLIVSQTINLADIPQNFRSNKLRKHVRLGLAAPLRDLTTASTPFKPKLYSMLPLPIQHTLPVHINASFILASDRRNIRFDAYDDEASCFNGWIVDAATPSLYLSLLERLAHLNGGQDNASWFPGAPLGTDARLPVAKEGELTSRLTKQFYDTHLPNSTRRVFKSMFTGQLLTPKEAVLHPSDTTPSTVITKAFNLLRHQSLVRLNSACRRRAEQGGVAVAGPPFLKQTLANRLDICAIRAQLSQEEIRELLSYLSQPNVEQLHGLPLMHLADRSWATFQPQSGPSARYFFYETEGLMDSSLFPQSSFICPGYIDPRLLGGVRASSTINIRLLDAAGIRQLVEERLDTLAHQRVVGEWIDKFWTSYRHFQFRYEGLIQAIEDLPLVPTTNPGVFKSLVEFKDGGALLIREDETARARWFQEMGITVVSSDGLPPSLHDLLHYGKYSPKVNTFISFLRCVGPVIDSAITTVHGWPFDRQREFSQYMRSLMSVNTSIPPELRATARRIPLFIARQGEIIKHCPATEVHLLPSDLDITAGRFCDRFMTDDDLVTTKLGETRLNISQLHDRLQLPAQLEQGEDEATYRTLLRYLLTSERIRTGQWRIQVPNANRRMVSPQDLYERSTFFIAAFGASSSQFLLPSFDGFASRLPVKRDSELSMGIFARCTLAFQAGLEPETNDGVERAAVLYGVYRERLPLLIPESDPSQWHQAEGIRFIPRELEETTRDVMGLRVDLPPALLSLPQVVAPQRIVLRRYHPIAWTQRVIMVDEPEAGSRLLLAYQGFGRPSGREVIAHLKALVTYPPGPVIQSDLRDTYKWLNDNADSLENEILELRDELVFLNVDNPNYDEWSWHKASELAFKAQDVPGAWQAVRRFLQPFHKFLEAAGVLEFKYPKVERQDQGAMREREHTSFRGMRDTFNEMRLAGQLTDIHIAPQDASALTNLEALRAHRVFLAACNPWFKAMLTEGFREATEDARIAATQSSLESLIGYYYTGIAFPQAEVELDDFLDTLDLAHFVEDDAFLTSAQRQIIDSGRIQELVDPRFLDYVLGRAEAKNANILMGWCQNYRDLNEALLLDMPTADSEGNLEMETDTEPSGDLTANPPSSSIN</sequence>
<dbReference type="InterPro" id="IPR000210">
    <property type="entry name" value="BTB/POZ_dom"/>
</dbReference>
<dbReference type="InterPro" id="IPR011333">
    <property type="entry name" value="SKP1/BTB/POZ_sf"/>
</dbReference>
<feature type="coiled-coil region" evidence="1">
    <location>
        <begin position="2382"/>
        <end position="2416"/>
    </location>
</feature>
<reference evidence="4 5" key="1">
    <citation type="journal article" date="2019" name="Nat. Ecol. Evol.">
        <title>Megaphylogeny resolves global patterns of mushroom evolution.</title>
        <authorList>
            <person name="Varga T."/>
            <person name="Krizsan K."/>
            <person name="Foldi C."/>
            <person name="Dima B."/>
            <person name="Sanchez-Garcia M."/>
            <person name="Sanchez-Ramirez S."/>
            <person name="Szollosi G.J."/>
            <person name="Szarkandi J.G."/>
            <person name="Papp V."/>
            <person name="Albert L."/>
            <person name="Andreopoulos W."/>
            <person name="Angelini C."/>
            <person name="Antonin V."/>
            <person name="Barry K.W."/>
            <person name="Bougher N.L."/>
            <person name="Buchanan P."/>
            <person name="Buyck B."/>
            <person name="Bense V."/>
            <person name="Catcheside P."/>
            <person name="Chovatia M."/>
            <person name="Cooper J."/>
            <person name="Damon W."/>
            <person name="Desjardin D."/>
            <person name="Finy P."/>
            <person name="Geml J."/>
            <person name="Haridas S."/>
            <person name="Hughes K."/>
            <person name="Justo A."/>
            <person name="Karasinski D."/>
            <person name="Kautmanova I."/>
            <person name="Kiss B."/>
            <person name="Kocsube S."/>
            <person name="Kotiranta H."/>
            <person name="LaButti K.M."/>
            <person name="Lechner B.E."/>
            <person name="Liimatainen K."/>
            <person name="Lipzen A."/>
            <person name="Lukacs Z."/>
            <person name="Mihaltcheva S."/>
            <person name="Morgado L.N."/>
            <person name="Niskanen T."/>
            <person name="Noordeloos M.E."/>
            <person name="Ohm R.A."/>
            <person name="Ortiz-Santana B."/>
            <person name="Ovrebo C."/>
            <person name="Racz N."/>
            <person name="Riley R."/>
            <person name="Savchenko A."/>
            <person name="Shiryaev A."/>
            <person name="Soop K."/>
            <person name="Spirin V."/>
            <person name="Szebenyi C."/>
            <person name="Tomsovsky M."/>
            <person name="Tulloss R.E."/>
            <person name="Uehling J."/>
            <person name="Grigoriev I.V."/>
            <person name="Vagvolgyi C."/>
            <person name="Papp T."/>
            <person name="Martin F.M."/>
            <person name="Miettinen O."/>
            <person name="Hibbett D.S."/>
            <person name="Nagy L.G."/>
        </authorList>
    </citation>
    <scope>NUCLEOTIDE SEQUENCE [LARGE SCALE GENOMIC DNA]</scope>
    <source>
        <strain evidence="4 5">FP101781</strain>
    </source>
</reference>
<dbReference type="InterPro" id="IPR052972">
    <property type="entry name" value="Sacsin_chaperone_reg"/>
</dbReference>
<feature type="region of interest" description="Disordered" evidence="2">
    <location>
        <begin position="2658"/>
        <end position="2683"/>
    </location>
</feature>
<dbReference type="STRING" id="71717.A0A4Y7SM20"/>
<evidence type="ECO:0000256" key="1">
    <source>
        <dbReference type="SAM" id="Coils"/>
    </source>
</evidence>
<dbReference type="OrthoDB" id="1262810at2759"/>
<dbReference type="SUPFAM" id="SSF55874">
    <property type="entry name" value="ATPase domain of HSP90 chaperone/DNA topoisomerase II/histidine kinase"/>
    <property type="match status" value="2"/>
</dbReference>
<dbReference type="PROSITE" id="PS50097">
    <property type="entry name" value="BTB"/>
    <property type="match status" value="1"/>
</dbReference>
<dbReference type="Gene3D" id="3.30.565.10">
    <property type="entry name" value="Histidine kinase-like ATPase, C-terminal domain"/>
    <property type="match status" value="1"/>
</dbReference>
<evidence type="ECO:0000259" key="3">
    <source>
        <dbReference type="PROSITE" id="PS50097"/>
    </source>
</evidence>
<gene>
    <name evidence="4" type="ORF">FA13DRAFT_1740588</name>
</gene>
<dbReference type="Gene3D" id="3.30.710.10">
    <property type="entry name" value="Potassium Channel Kv1.1, Chain A"/>
    <property type="match status" value="1"/>
</dbReference>
<protein>
    <recommendedName>
        <fullName evidence="3">BTB domain-containing protein</fullName>
    </recommendedName>
</protein>
<evidence type="ECO:0000313" key="5">
    <source>
        <dbReference type="Proteomes" id="UP000298030"/>
    </source>
</evidence>
<proteinExistence type="predicted"/>
<dbReference type="InterPro" id="IPR036890">
    <property type="entry name" value="HATPase_C_sf"/>
</dbReference>
<evidence type="ECO:0000313" key="4">
    <source>
        <dbReference type="EMBL" id="TEB22920.1"/>
    </source>
</evidence>
<dbReference type="EMBL" id="QPFP01000084">
    <property type="protein sequence ID" value="TEB22920.1"/>
    <property type="molecule type" value="Genomic_DNA"/>
</dbReference>
<dbReference type="PANTHER" id="PTHR15600">
    <property type="entry name" value="SACSIN"/>
    <property type="match status" value="1"/>
</dbReference>